<gene>
    <name evidence="3" type="ORF">MNBD_PLANCTO03-230</name>
</gene>
<dbReference type="PANTHER" id="PTHR21064">
    <property type="entry name" value="AMINOGLYCOSIDE PHOSPHOTRANSFERASE DOMAIN-CONTAINING PROTEIN-RELATED"/>
    <property type="match status" value="1"/>
</dbReference>
<feature type="domain" description="Protein kinase" evidence="2">
    <location>
        <begin position="7"/>
        <end position="348"/>
    </location>
</feature>
<dbReference type="SUPFAM" id="SSF56112">
    <property type="entry name" value="Protein kinase-like (PK-like)"/>
    <property type="match status" value="1"/>
</dbReference>
<dbReference type="InterPro" id="IPR050249">
    <property type="entry name" value="Pseudomonas-type_ThrB"/>
</dbReference>
<dbReference type="GO" id="GO:0019202">
    <property type="term" value="F:amino acid kinase activity"/>
    <property type="evidence" value="ECO:0007669"/>
    <property type="project" value="TreeGrafter"/>
</dbReference>
<dbReference type="PROSITE" id="PS50011">
    <property type="entry name" value="PROTEIN_KINASE_DOM"/>
    <property type="match status" value="1"/>
</dbReference>
<accession>A0A3B1E5X6</accession>
<dbReference type="Gene3D" id="3.90.1200.10">
    <property type="match status" value="1"/>
</dbReference>
<dbReference type="InterPro" id="IPR002575">
    <property type="entry name" value="Aminoglycoside_PTrfase"/>
</dbReference>
<evidence type="ECO:0000256" key="1">
    <source>
        <dbReference type="ARBA" id="ARBA00038240"/>
    </source>
</evidence>
<proteinExistence type="inferred from homology"/>
<sequence>MTTPAAHTARSTFGLGELAGVCAHYDIGTIHRVYEFKEGSRRSPKAVLETDRGRYLIKRRARGRDDPYRVAFCHDLQLALHAAGFPLPRLIGTQAGNNSMVQLNERVYELFEFVEGSPFDRTPEPCEDAGRVLATLHRLVREYQPRWPVPVWSFHDDAHLRDRLGEIAARDIARGDILELGGLYTLAATHATTTAAADGHAPGGQLLHGDWHPGNMIFRNNRVVAVLDFDGARRGPITHDLANGLLQFSLTRVGTNPDDWPDALDAHRFAAFLRGYGSAALQLDLATLPALMAEALVAEIVSPIALSGSFAGREAGPFVRMALRKGRWLLGHADQLVALARRSAGEDE</sequence>
<name>A0A3B1E5X6_9ZZZZ</name>
<evidence type="ECO:0000259" key="2">
    <source>
        <dbReference type="PROSITE" id="PS50011"/>
    </source>
</evidence>
<dbReference type="InterPro" id="IPR011009">
    <property type="entry name" value="Kinase-like_dom_sf"/>
</dbReference>
<dbReference type="EMBL" id="UOGK01000137">
    <property type="protein sequence ID" value="VAX38347.1"/>
    <property type="molecule type" value="Genomic_DNA"/>
</dbReference>
<protein>
    <recommendedName>
        <fullName evidence="2">Protein kinase domain-containing protein</fullName>
    </recommendedName>
</protein>
<evidence type="ECO:0000313" key="3">
    <source>
        <dbReference type="EMBL" id="VAX38347.1"/>
    </source>
</evidence>
<organism evidence="3">
    <name type="scientific">hydrothermal vent metagenome</name>
    <dbReference type="NCBI Taxonomy" id="652676"/>
    <lineage>
        <taxon>unclassified sequences</taxon>
        <taxon>metagenomes</taxon>
        <taxon>ecological metagenomes</taxon>
    </lineage>
</organism>
<dbReference type="PANTHER" id="PTHR21064:SF6">
    <property type="entry name" value="AMINOGLYCOSIDE PHOSPHOTRANSFERASE DOMAIN-CONTAINING PROTEIN"/>
    <property type="match status" value="1"/>
</dbReference>
<comment type="similarity">
    <text evidence="1">Belongs to the pseudomonas-type ThrB family.</text>
</comment>
<reference evidence="3" key="1">
    <citation type="submission" date="2018-06" db="EMBL/GenBank/DDBJ databases">
        <authorList>
            <person name="Zhirakovskaya E."/>
        </authorList>
    </citation>
    <scope>NUCLEOTIDE SEQUENCE</scope>
</reference>
<dbReference type="InterPro" id="IPR000719">
    <property type="entry name" value="Prot_kinase_dom"/>
</dbReference>
<dbReference type="Pfam" id="PF01636">
    <property type="entry name" value="APH"/>
    <property type="match status" value="1"/>
</dbReference>
<dbReference type="GO" id="GO:0004672">
    <property type="term" value="F:protein kinase activity"/>
    <property type="evidence" value="ECO:0007669"/>
    <property type="project" value="InterPro"/>
</dbReference>
<dbReference type="Gene3D" id="3.30.200.20">
    <property type="entry name" value="Phosphorylase Kinase, domain 1"/>
    <property type="match status" value="1"/>
</dbReference>
<dbReference type="AlphaFoldDB" id="A0A3B1E5X6"/>
<dbReference type="GO" id="GO:0005524">
    <property type="term" value="F:ATP binding"/>
    <property type="evidence" value="ECO:0007669"/>
    <property type="project" value="InterPro"/>
</dbReference>